<dbReference type="AlphaFoldDB" id="A0A074Z834"/>
<evidence type="ECO:0000313" key="2">
    <source>
        <dbReference type="Proteomes" id="UP000054324"/>
    </source>
</evidence>
<dbReference type="EMBL" id="KL596857">
    <property type="protein sequence ID" value="KER23263.1"/>
    <property type="molecule type" value="Genomic_DNA"/>
</dbReference>
<name>A0A074Z834_OPIVI</name>
<gene>
    <name evidence="1" type="ORF">T265_08801</name>
</gene>
<proteinExistence type="predicted"/>
<dbReference type="GeneID" id="20322980"/>
<accession>A0A074Z834</accession>
<dbReference type="RefSeq" id="XP_009172972.1">
    <property type="nucleotide sequence ID" value="XM_009174708.1"/>
</dbReference>
<dbReference type="Proteomes" id="UP000054324">
    <property type="component" value="Unassembled WGS sequence"/>
</dbReference>
<dbReference type="CTD" id="20322980"/>
<organism evidence="1 2">
    <name type="scientific">Opisthorchis viverrini</name>
    <name type="common">Southeast Asian liver fluke</name>
    <dbReference type="NCBI Taxonomy" id="6198"/>
    <lineage>
        <taxon>Eukaryota</taxon>
        <taxon>Metazoa</taxon>
        <taxon>Spiralia</taxon>
        <taxon>Lophotrochozoa</taxon>
        <taxon>Platyhelminthes</taxon>
        <taxon>Trematoda</taxon>
        <taxon>Digenea</taxon>
        <taxon>Opisthorchiida</taxon>
        <taxon>Opisthorchiata</taxon>
        <taxon>Opisthorchiidae</taxon>
        <taxon>Opisthorchis</taxon>
    </lineage>
</organism>
<dbReference type="KEGG" id="ovi:T265_08801"/>
<evidence type="ECO:0000313" key="1">
    <source>
        <dbReference type="EMBL" id="KER23263.1"/>
    </source>
</evidence>
<protein>
    <submittedName>
        <fullName evidence="1">Uncharacterized protein</fullName>
    </submittedName>
</protein>
<keyword evidence="2" id="KW-1185">Reference proteome</keyword>
<sequence length="62" mass="7297">MVFTRGRYCTDRIFIIQKLEQRHAFRRLNVSGLQRYGHQIADGLKFKNQYDIGSLYAFGGEL</sequence>
<reference evidence="1 2" key="1">
    <citation type="submission" date="2013-11" db="EMBL/GenBank/DDBJ databases">
        <title>Opisthorchis viverrini - life in the bile duct.</title>
        <authorList>
            <person name="Young N.D."/>
            <person name="Nagarajan N."/>
            <person name="Lin S.J."/>
            <person name="Korhonen P.K."/>
            <person name="Jex A.R."/>
            <person name="Hall R.S."/>
            <person name="Safavi-Hemami H."/>
            <person name="Kaewkong W."/>
            <person name="Bertrand D."/>
            <person name="Gao S."/>
            <person name="Seet Q."/>
            <person name="Wongkham S."/>
            <person name="Teh B.T."/>
            <person name="Wongkham C."/>
            <person name="Intapan P.M."/>
            <person name="Maleewong W."/>
            <person name="Yang X."/>
            <person name="Hu M."/>
            <person name="Wang Z."/>
            <person name="Hofmann A."/>
            <person name="Sternberg P.W."/>
            <person name="Tan P."/>
            <person name="Wang J."/>
            <person name="Gasser R.B."/>
        </authorList>
    </citation>
    <scope>NUCLEOTIDE SEQUENCE [LARGE SCALE GENOMIC DNA]</scope>
</reference>